<dbReference type="InterPro" id="IPR026444">
    <property type="entry name" value="Secre_tail"/>
</dbReference>
<dbReference type="RefSeq" id="WP_002558831.1">
    <property type="nucleotide sequence ID" value="NZ_CABJFV010000003.1"/>
</dbReference>
<name>A0A413VUL5_9BACE</name>
<dbReference type="NCBIfam" id="TIGR04183">
    <property type="entry name" value="Por_Secre_tail"/>
    <property type="match status" value="1"/>
</dbReference>
<proteinExistence type="predicted"/>
<organism evidence="2 3">
    <name type="scientific">Bacteroides nordii</name>
    <dbReference type="NCBI Taxonomy" id="291645"/>
    <lineage>
        <taxon>Bacteria</taxon>
        <taxon>Pseudomonadati</taxon>
        <taxon>Bacteroidota</taxon>
        <taxon>Bacteroidia</taxon>
        <taxon>Bacteroidales</taxon>
        <taxon>Bacteroidaceae</taxon>
        <taxon>Bacteroides</taxon>
    </lineage>
</organism>
<evidence type="ECO:0000313" key="3">
    <source>
        <dbReference type="Proteomes" id="UP000284379"/>
    </source>
</evidence>
<evidence type="ECO:0000313" key="2">
    <source>
        <dbReference type="EMBL" id="RHB37201.1"/>
    </source>
</evidence>
<evidence type="ECO:0000256" key="1">
    <source>
        <dbReference type="SAM" id="SignalP"/>
    </source>
</evidence>
<dbReference type="EMBL" id="QSGO01000003">
    <property type="protein sequence ID" value="RHB37201.1"/>
    <property type="molecule type" value="Genomic_DNA"/>
</dbReference>
<keyword evidence="1" id="KW-0732">Signal</keyword>
<sequence length="241" mass="26070">MKTLNLLLTTGVLLVSSFIISVNAQTQSISLDPEEWSEGKNMDIYEEEGNLVLEVWTAAEPAWQETYIRIIDLDLEKYPNFSITTEGDEGAQWNVKIAAPDLPDQASLLTGSTAGGGDSSEFGEFNFEGTIPSILGEDSGEVSFELYLWVIGQGQRLVISDLHFYGDGGTGLNQVFNPTTLTNKPGGFVLNNVENKAITIFGSTGAIIKSIISANSKQDIDLPAGLYLVKIGEKTTKVIVN</sequence>
<reference evidence="2 3" key="1">
    <citation type="submission" date="2018-08" db="EMBL/GenBank/DDBJ databases">
        <title>A genome reference for cultivated species of the human gut microbiota.</title>
        <authorList>
            <person name="Zou Y."/>
            <person name="Xue W."/>
            <person name="Luo G."/>
        </authorList>
    </citation>
    <scope>NUCLEOTIDE SEQUENCE [LARGE SCALE GENOMIC DNA]</scope>
    <source>
        <strain evidence="2 3">AM40-30BH</strain>
    </source>
</reference>
<comment type="caution">
    <text evidence="2">The sequence shown here is derived from an EMBL/GenBank/DDBJ whole genome shotgun (WGS) entry which is preliminary data.</text>
</comment>
<protein>
    <submittedName>
        <fullName evidence="2">T9SS C-terminal target domain-containing protein</fullName>
    </submittedName>
</protein>
<dbReference type="AlphaFoldDB" id="A0A413VUL5"/>
<dbReference type="Proteomes" id="UP000284379">
    <property type="component" value="Unassembled WGS sequence"/>
</dbReference>
<gene>
    <name evidence="2" type="ORF">DW888_06260</name>
</gene>
<dbReference type="GeneID" id="69504669"/>
<accession>A0A413VUL5</accession>
<feature type="signal peptide" evidence="1">
    <location>
        <begin position="1"/>
        <end position="24"/>
    </location>
</feature>
<feature type="chain" id="PRO_5019001098" evidence="1">
    <location>
        <begin position="25"/>
        <end position="241"/>
    </location>
</feature>